<dbReference type="Gene3D" id="2.60.40.1970">
    <property type="entry name" value="YEATS domain"/>
    <property type="match status" value="1"/>
</dbReference>
<proteinExistence type="predicted"/>
<evidence type="ECO:0000256" key="2">
    <source>
        <dbReference type="PROSITE-ProRule" id="PRU00376"/>
    </source>
</evidence>
<dbReference type="PROSITE" id="PS51037">
    <property type="entry name" value="YEATS"/>
    <property type="match status" value="1"/>
</dbReference>
<dbReference type="GO" id="GO:0005634">
    <property type="term" value="C:nucleus"/>
    <property type="evidence" value="ECO:0007669"/>
    <property type="project" value="UniProtKB-SubCell"/>
</dbReference>
<name>A0AAD7MZ12_9AGAR</name>
<dbReference type="InterPro" id="IPR055127">
    <property type="entry name" value="YEATS2_3HBD"/>
</dbReference>
<evidence type="ECO:0000313" key="6">
    <source>
        <dbReference type="Proteomes" id="UP001215598"/>
    </source>
</evidence>
<evidence type="ECO:0000256" key="1">
    <source>
        <dbReference type="ARBA" id="ARBA00023242"/>
    </source>
</evidence>
<evidence type="ECO:0000256" key="3">
    <source>
        <dbReference type="SAM" id="MobiDB-lite"/>
    </source>
</evidence>
<dbReference type="Proteomes" id="UP001215598">
    <property type="component" value="Unassembled WGS sequence"/>
</dbReference>
<dbReference type="Pfam" id="PF22951">
    <property type="entry name" value="3HBD"/>
    <property type="match status" value="1"/>
</dbReference>
<evidence type="ECO:0000259" key="4">
    <source>
        <dbReference type="PROSITE" id="PS51037"/>
    </source>
</evidence>
<sequence>MSIPSNNSTTLDLHIDKRPKLDLDSDSDSDSESVSAEDWDPEADLTQDIAAEIALEIGLRERLVETLEARIQWALVLQESLLNDASDAPQLSDFKTVALDALAAIDAPIEVIFARDEPAPPIDTRRPSFVKKLRKKPTTRNQLAKRTGKFLYLIREGSTEPTYLRCPLCMRTEFSSLQGLFNHARGTHSLAWSSHDECVRHCSCTLDQVQSGGLALVDFTDLDAGVEVSVGSGGFSLHTLFHQAVGEDDTNELDLDGETTLSRTLGYHADTPALAGVLGREPIRRGVVVWDPDAVVDIDSFGEDEKPRTKPRWRMPFSHRNTFVDTQLQAPAPPELSAPLPQSNTNLLSTASSRFHIATRVIVIDRSLWLPPDQRVGNDTHKWMIAVDAPSYTHHITTVLHSLTVFSPSGPLATTAPPFAVIGTAEAPFLARIELAFNSAHIGGAHQKIVLEHWVELDRMQSPSVVYGEEQVVDIELDRGTMFLPSRSGYASINSRAIWDMDLERERHTIVEFTGDAGAGADSVSAKDERKTRNTILKVKMLGGWQNVLKKLVERFPLTLQDIKGGKLPSPPLPYKLVATRAQFSSLVLGRKKAVEWGRAMAMRDAYSDAVLNGLTEDITILSTADIFSWLHDNGHFPKGKATLKREKVVQTFKTGFCRICGLAFRLHALFIDQTQTSIKSESRPLIGTEDNFVCQLVPADWQMRRMPMINVGRLLPRRLSPSSPTRTTVVLPLSAPPSAQAYRRPEARVLDLTWDSRAPTLVAVSNPTLITAVRDLVLALKLPSFNPPSPRPSSSDLPHFPIDSALSPAEIQIEIAPYAMLAVLARQFARALVKTGLEAAARDRQRAMVQIDGRTRRLPNVAELLKDRERRMLTPSHIIRGVVQRGWDWNDELGTAMMGCLARSGVPLLPSPVPVHRPVVGDPALKPVVNGGQEVKVKTEPEVSDMSVVAVSI</sequence>
<keyword evidence="1 2" id="KW-0539">Nucleus</keyword>
<keyword evidence="6" id="KW-1185">Reference proteome</keyword>
<dbReference type="AlphaFoldDB" id="A0AAD7MZ12"/>
<dbReference type="InterPro" id="IPR038704">
    <property type="entry name" value="YEAST_sf"/>
</dbReference>
<protein>
    <recommendedName>
        <fullName evidence="4">YEATS domain-containing protein</fullName>
    </recommendedName>
</protein>
<reference evidence="5" key="1">
    <citation type="submission" date="2023-03" db="EMBL/GenBank/DDBJ databases">
        <title>Massive genome expansion in bonnet fungi (Mycena s.s.) driven by repeated elements and novel gene families across ecological guilds.</title>
        <authorList>
            <consortium name="Lawrence Berkeley National Laboratory"/>
            <person name="Harder C.B."/>
            <person name="Miyauchi S."/>
            <person name="Viragh M."/>
            <person name="Kuo A."/>
            <person name="Thoen E."/>
            <person name="Andreopoulos B."/>
            <person name="Lu D."/>
            <person name="Skrede I."/>
            <person name="Drula E."/>
            <person name="Henrissat B."/>
            <person name="Morin E."/>
            <person name="Kohler A."/>
            <person name="Barry K."/>
            <person name="LaButti K."/>
            <person name="Morin E."/>
            <person name="Salamov A."/>
            <person name="Lipzen A."/>
            <person name="Mereny Z."/>
            <person name="Hegedus B."/>
            <person name="Baldrian P."/>
            <person name="Stursova M."/>
            <person name="Weitz H."/>
            <person name="Taylor A."/>
            <person name="Grigoriev I.V."/>
            <person name="Nagy L.G."/>
            <person name="Martin F."/>
            <person name="Kauserud H."/>
        </authorList>
    </citation>
    <scope>NUCLEOTIDE SEQUENCE</scope>
    <source>
        <strain evidence="5">CBHHK182m</strain>
    </source>
</reference>
<comment type="subcellular location">
    <subcellularLocation>
        <location evidence="2">Nucleus</location>
    </subcellularLocation>
</comment>
<accession>A0AAD7MZ12</accession>
<comment type="caution">
    <text evidence="5">The sequence shown here is derived from an EMBL/GenBank/DDBJ whole genome shotgun (WGS) entry which is preliminary data.</text>
</comment>
<feature type="compositionally biased region" description="Acidic residues" evidence="3">
    <location>
        <begin position="24"/>
        <end position="42"/>
    </location>
</feature>
<dbReference type="InterPro" id="IPR055129">
    <property type="entry name" value="YEATS_dom"/>
</dbReference>
<dbReference type="EMBL" id="JARKIB010000112">
    <property type="protein sequence ID" value="KAJ7738322.1"/>
    <property type="molecule type" value="Genomic_DNA"/>
</dbReference>
<feature type="region of interest" description="Disordered" evidence="3">
    <location>
        <begin position="17"/>
        <end position="42"/>
    </location>
</feature>
<feature type="domain" description="YEATS" evidence="4">
    <location>
        <begin position="351"/>
        <end position="487"/>
    </location>
</feature>
<evidence type="ECO:0000313" key="5">
    <source>
        <dbReference type="EMBL" id="KAJ7738322.1"/>
    </source>
</evidence>
<organism evidence="5 6">
    <name type="scientific">Mycena metata</name>
    <dbReference type="NCBI Taxonomy" id="1033252"/>
    <lineage>
        <taxon>Eukaryota</taxon>
        <taxon>Fungi</taxon>
        <taxon>Dikarya</taxon>
        <taxon>Basidiomycota</taxon>
        <taxon>Agaricomycotina</taxon>
        <taxon>Agaricomycetes</taxon>
        <taxon>Agaricomycetidae</taxon>
        <taxon>Agaricales</taxon>
        <taxon>Marasmiineae</taxon>
        <taxon>Mycenaceae</taxon>
        <taxon>Mycena</taxon>
    </lineage>
</organism>
<gene>
    <name evidence="5" type="ORF">B0H16DRAFT_1379191</name>
</gene>